<proteinExistence type="predicted"/>
<gene>
    <name evidence="1" type="ORF">NET02_16305</name>
</gene>
<name>A0AA41WHS1_9BACT</name>
<sequence length="130" mass="15674">EVLEHVARAGFDPRPDKRGRTNAEEHYRKHVERFREWPPGTTLEAYLESARRVILDRRSSVFTSRYAGYWQLAVIRRAEELRGPGGSDWVVVEYRVELGHWTTVFQPRDLEHDFLYATKREHLRWLRRRN</sequence>
<comment type="caution">
    <text evidence="1">The sequence shown here is derived from an EMBL/GenBank/DDBJ whole genome shotgun (WGS) entry which is preliminary data.</text>
</comment>
<protein>
    <submittedName>
        <fullName evidence="1">Uncharacterized protein</fullName>
    </submittedName>
</protein>
<feature type="non-terminal residue" evidence="1">
    <location>
        <position position="1"/>
    </location>
</feature>
<dbReference type="AlphaFoldDB" id="A0AA41WHS1"/>
<reference evidence="1" key="1">
    <citation type="submission" date="2022-06" db="EMBL/GenBank/DDBJ databases">
        <title>CFH 74404 Thermomicrobiaceae sp.</title>
        <authorList>
            <person name="Ming H."/>
            <person name="Li W.-J."/>
            <person name="Zhao Z."/>
        </authorList>
    </citation>
    <scope>NUCLEOTIDE SEQUENCE</scope>
    <source>
        <strain evidence="1">CFH 74404</strain>
    </source>
</reference>
<evidence type="ECO:0000313" key="1">
    <source>
        <dbReference type="EMBL" id="MCM8750700.1"/>
    </source>
</evidence>
<accession>A0AA41WHS1</accession>
<dbReference type="EMBL" id="JAMSLR010000035">
    <property type="protein sequence ID" value="MCM8750700.1"/>
    <property type="molecule type" value="Genomic_DNA"/>
</dbReference>
<dbReference type="Proteomes" id="UP001165306">
    <property type="component" value="Unassembled WGS sequence"/>
</dbReference>
<evidence type="ECO:0000313" key="2">
    <source>
        <dbReference type="Proteomes" id="UP001165306"/>
    </source>
</evidence>
<organism evidence="1 2">
    <name type="scientific">Thermalbibacter longus</name>
    <dbReference type="NCBI Taxonomy" id="2951981"/>
    <lineage>
        <taxon>Bacteria</taxon>
        <taxon>Pseudomonadati</taxon>
        <taxon>Thermomicrobiota</taxon>
        <taxon>Thermomicrobia</taxon>
        <taxon>Thermomicrobiales</taxon>
        <taxon>Thermomicrobiaceae</taxon>
        <taxon>Thermalbibacter</taxon>
    </lineage>
</organism>
<dbReference type="RefSeq" id="WP_284058488.1">
    <property type="nucleotide sequence ID" value="NZ_JAMSLR010000035.1"/>
</dbReference>
<keyword evidence="2" id="KW-1185">Reference proteome</keyword>